<keyword evidence="15" id="KW-1185">Reference proteome</keyword>
<name>A0A8B6MBK2_METTU</name>
<evidence type="ECO:0000313" key="15">
    <source>
        <dbReference type="Proteomes" id="UP000485880"/>
    </source>
</evidence>
<dbReference type="PROSITE" id="PS00211">
    <property type="entry name" value="ABC_TRANSPORTER_1"/>
    <property type="match status" value="1"/>
</dbReference>
<feature type="domain" description="ABC transmembrane type-1" evidence="13">
    <location>
        <begin position="19"/>
        <end position="305"/>
    </location>
</feature>
<dbReference type="InterPro" id="IPR027417">
    <property type="entry name" value="P-loop_NTPase"/>
</dbReference>
<dbReference type="InterPro" id="IPR011527">
    <property type="entry name" value="ABC1_TM_dom"/>
</dbReference>
<feature type="transmembrane region" description="Helical" evidence="11">
    <location>
        <begin position="41"/>
        <end position="71"/>
    </location>
</feature>
<keyword evidence="7" id="KW-0547">Nucleotide-binding</keyword>
<dbReference type="PANTHER" id="PTHR24221">
    <property type="entry name" value="ATP-BINDING CASSETTE SUB-FAMILY B"/>
    <property type="match status" value="1"/>
</dbReference>
<comment type="caution">
    <text evidence="14">The sequence shown here is derived from an EMBL/GenBank/DDBJ whole genome shotgun (WGS) entry which is preliminary data.</text>
</comment>
<dbReference type="InterPro" id="IPR014223">
    <property type="entry name" value="ABC_CydC/D"/>
</dbReference>
<accession>A0A8B6MBK2</accession>
<evidence type="ECO:0000259" key="12">
    <source>
        <dbReference type="PROSITE" id="PS50893"/>
    </source>
</evidence>
<dbReference type="SUPFAM" id="SSF90123">
    <property type="entry name" value="ABC transporter transmembrane region"/>
    <property type="match status" value="1"/>
</dbReference>
<evidence type="ECO:0000256" key="9">
    <source>
        <dbReference type="ARBA" id="ARBA00022989"/>
    </source>
</evidence>
<keyword evidence="4" id="KW-1003">Cell membrane</keyword>
<dbReference type="GO" id="GO:0005886">
    <property type="term" value="C:plasma membrane"/>
    <property type="evidence" value="ECO:0007669"/>
    <property type="project" value="UniProtKB-SubCell"/>
</dbReference>
<gene>
    <name evidence="14" type="ORF">MPC4_60014</name>
</gene>
<dbReference type="Pfam" id="PF00005">
    <property type="entry name" value="ABC_tran"/>
    <property type="match status" value="1"/>
</dbReference>
<dbReference type="Gene3D" id="1.20.1560.10">
    <property type="entry name" value="ABC transporter type 1, transmembrane domain"/>
    <property type="match status" value="1"/>
</dbReference>
<feature type="transmembrane region" description="Helical" evidence="11">
    <location>
        <begin position="248"/>
        <end position="269"/>
    </location>
</feature>
<evidence type="ECO:0000259" key="13">
    <source>
        <dbReference type="PROSITE" id="PS50929"/>
    </source>
</evidence>
<evidence type="ECO:0000256" key="3">
    <source>
        <dbReference type="ARBA" id="ARBA00022448"/>
    </source>
</evidence>
<dbReference type="GO" id="GO:0005524">
    <property type="term" value="F:ATP binding"/>
    <property type="evidence" value="ECO:0007669"/>
    <property type="project" value="UniProtKB-KW"/>
</dbReference>
<dbReference type="EMBL" id="CABFMQ020000120">
    <property type="protein sequence ID" value="VTZ51925.1"/>
    <property type="molecule type" value="Genomic_DNA"/>
</dbReference>
<dbReference type="SUPFAM" id="SSF52540">
    <property type="entry name" value="P-loop containing nucleoside triphosphate hydrolases"/>
    <property type="match status" value="1"/>
</dbReference>
<dbReference type="InterPro" id="IPR036640">
    <property type="entry name" value="ABC1_TM_sf"/>
</dbReference>
<dbReference type="PANTHER" id="PTHR24221:SF654">
    <property type="entry name" value="ATP-BINDING CASSETTE SUB-FAMILY B MEMBER 6"/>
    <property type="match status" value="1"/>
</dbReference>
<dbReference type="GO" id="GO:0016887">
    <property type="term" value="F:ATP hydrolysis activity"/>
    <property type="evidence" value="ECO:0007669"/>
    <property type="project" value="InterPro"/>
</dbReference>
<sequence>MNDLIRLLRLYRPYAGWIALSIAASLAATLANIGLMAASGWFITAMALAGVVAQSFNYFTPAAVIRAFAILRTGGRYLDRLISHEATFRLLATSRGWLFAHLEPLAPGALSDFRSGDLMARLKGDVDRLELVFLRLLAPLAVAALSSIVVILTLARHDGRLAAAVGAALLVAGLILPFAAAFAGRGAGRRTAEISAEIRTSIVDDLDGLALLQLTGADRRRFDALDRRYGDLIAEEARLARSTGFGQSGVALAGDLAAGATLLIGVPLVSSGRMSGPDLTMATLLALAAFEAFNGVPAAFTGLAGTLASARRIFALVDRQPIVVDPAKPQNPPARFDLEFTRVGLTYPGASRPALADIDLCIPEGARVAIVGSSGAGKSSLVDLLVRFRNPTSGQIRLGGAPIDQLSGEAVRERIAVVPQNAHLFTATIADNLRLARPDASDAELREAAAAACLLSSIEALPQGFDTPVGIAGARLSGGEARRLAIARALLAASPILVLDEPSEGLDAETENDLFDALLARNVGRTLILLTHRFSAIERMDEIIVIEAGRIVERGRFDELSERDGAFRRLFDRIDETIGHP</sequence>
<keyword evidence="10 11" id="KW-0472">Membrane</keyword>
<dbReference type="InterPro" id="IPR017871">
    <property type="entry name" value="ABC_transporter-like_CS"/>
</dbReference>
<dbReference type="InterPro" id="IPR003439">
    <property type="entry name" value="ABC_transporter-like_ATP-bd"/>
</dbReference>
<keyword evidence="9 11" id="KW-1133">Transmembrane helix</keyword>
<evidence type="ECO:0000256" key="4">
    <source>
        <dbReference type="ARBA" id="ARBA00022475"/>
    </source>
</evidence>
<dbReference type="Proteomes" id="UP000485880">
    <property type="component" value="Unassembled WGS sequence"/>
</dbReference>
<dbReference type="SMART" id="SM00382">
    <property type="entry name" value="AAA"/>
    <property type="match status" value="1"/>
</dbReference>
<evidence type="ECO:0000256" key="5">
    <source>
        <dbReference type="ARBA" id="ARBA00022597"/>
    </source>
</evidence>
<evidence type="ECO:0000313" key="14">
    <source>
        <dbReference type="EMBL" id="VTZ51925.1"/>
    </source>
</evidence>
<dbReference type="AlphaFoldDB" id="A0A8B6MBK2"/>
<keyword evidence="3" id="KW-0813">Transport</keyword>
<evidence type="ECO:0000256" key="1">
    <source>
        <dbReference type="ARBA" id="ARBA00004651"/>
    </source>
</evidence>
<feature type="domain" description="ABC transporter" evidence="12">
    <location>
        <begin position="338"/>
        <end position="573"/>
    </location>
</feature>
<protein>
    <submittedName>
        <fullName evidence="14">ATP-binding cassette, subfamily C, CydC</fullName>
    </submittedName>
</protein>
<keyword evidence="6 11" id="KW-0812">Transmembrane</keyword>
<dbReference type="RefSeq" id="WP_174513623.1">
    <property type="nucleotide sequence ID" value="NZ_CABFMQ020000120.1"/>
</dbReference>
<dbReference type="GO" id="GO:0045454">
    <property type="term" value="P:cell redox homeostasis"/>
    <property type="evidence" value="ECO:0007669"/>
    <property type="project" value="InterPro"/>
</dbReference>
<proteinExistence type="inferred from homology"/>
<evidence type="ECO:0000256" key="8">
    <source>
        <dbReference type="ARBA" id="ARBA00022840"/>
    </source>
</evidence>
<evidence type="ECO:0000256" key="6">
    <source>
        <dbReference type="ARBA" id="ARBA00022692"/>
    </source>
</evidence>
<feature type="transmembrane region" description="Helical" evidence="11">
    <location>
        <begin position="161"/>
        <end position="183"/>
    </location>
</feature>
<keyword evidence="5" id="KW-0762">Sugar transport</keyword>
<dbReference type="FunFam" id="3.40.50.300:FF:000221">
    <property type="entry name" value="Multidrug ABC transporter ATP-binding protein"/>
    <property type="match status" value="1"/>
</dbReference>
<dbReference type="GO" id="GO:0140359">
    <property type="term" value="F:ABC-type transporter activity"/>
    <property type="evidence" value="ECO:0007669"/>
    <property type="project" value="InterPro"/>
</dbReference>
<feature type="transmembrane region" description="Helical" evidence="11">
    <location>
        <begin position="14"/>
        <end position="35"/>
    </location>
</feature>
<keyword evidence="8 14" id="KW-0067">ATP-binding</keyword>
<organism evidence="14 15">
    <name type="scientific">Methylocella tundrae</name>
    <dbReference type="NCBI Taxonomy" id="227605"/>
    <lineage>
        <taxon>Bacteria</taxon>
        <taxon>Pseudomonadati</taxon>
        <taxon>Pseudomonadota</taxon>
        <taxon>Alphaproteobacteria</taxon>
        <taxon>Hyphomicrobiales</taxon>
        <taxon>Beijerinckiaceae</taxon>
        <taxon>Methylocella</taxon>
    </lineage>
</organism>
<feature type="transmembrane region" description="Helical" evidence="11">
    <location>
        <begin position="132"/>
        <end position="155"/>
    </location>
</feature>
<dbReference type="GO" id="GO:0034775">
    <property type="term" value="P:glutathione transmembrane transport"/>
    <property type="evidence" value="ECO:0007669"/>
    <property type="project" value="InterPro"/>
</dbReference>
<dbReference type="InterPro" id="IPR003593">
    <property type="entry name" value="AAA+_ATPase"/>
</dbReference>
<reference evidence="14 15" key="1">
    <citation type="submission" date="2019-05" db="EMBL/GenBank/DDBJ databases">
        <authorList>
            <person name="Farhan Ul Haque M."/>
        </authorList>
    </citation>
    <scope>NUCLEOTIDE SEQUENCE [LARGE SCALE GENOMIC DNA]</scope>
    <source>
        <strain evidence="14">2</strain>
    </source>
</reference>
<evidence type="ECO:0000256" key="11">
    <source>
        <dbReference type="SAM" id="Phobius"/>
    </source>
</evidence>
<evidence type="ECO:0000256" key="7">
    <source>
        <dbReference type="ARBA" id="ARBA00022741"/>
    </source>
</evidence>
<comment type="similarity">
    <text evidence="2">Belongs to the ABC transporter superfamily.</text>
</comment>
<evidence type="ECO:0000256" key="10">
    <source>
        <dbReference type="ARBA" id="ARBA00023136"/>
    </source>
</evidence>
<dbReference type="InterPro" id="IPR039421">
    <property type="entry name" value="Type_1_exporter"/>
</dbReference>
<dbReference type="NCBIfam" id="TIGR02868">
    <property type="entry name" value="CydC"/>
    <property type="match status" value="1"/>
</dbReference>
<dbReference type="PROSITE" id="PS50893">
    <property type="entry name" value="ABC_TRANSPORTER_2"/>
    <property type="match status" value="1"/>
</dbReference>
<dbReference type="Gene3D" id="3.40.50.300">
    <property type="entry name" value="P-loop containing nucleotide triphosphate hydrolases"/>
    <property type="match status" value="1"/>
</dbReference>
<dbReference type="PROSITE" id="PS50929">
    <property type="entry name" value="ABC_TM1F"/>
    <property type="match status" value="1"/>
</dbReference>
<evidence type="ECO:0000256" key="2">
    <source>
        <dbReference type="ARBA" id="ARBA00005417"/>
    </source>
</evidence>
<feature type="transmembrane region" description="Helical" evidence="11">
    <location>
        <begin position="281"/>
        <end position="304"/>
    </location>
</feature>
<comment type="subcellular location">
    <subcellularLocation>
        <location evidence="1">Cell membrane</location>
        <topology evidence="1">Multi-pass membrane protein</topology>
    </subcellularLocation>
</comment>